<evidence type="ECO:0000256" key="5">
    <source>
        <dbReference type="ARBA" id="ARBA00022525"/>
    </source>
</evidence>
<feature type="domain" description="Pectinesterase catalytic" evidence="13">
    <location>
        <begin position="39"/>
        <end position="329"/>
    </location>
</feature>
<dbReference type="PROSITE" id="PS00503">
    <property type="entry name" value="PECTINESTERASE_2"/>
    <property type="match status" value="1"/>
</dbReference>
<evidence type="ECO:0000256" key="2">
    <source>
        <dbReference type="ARBA" id="ARBA00005184"/>
    </source>
</evidence>
<keyword evidence="8" id="KW-0325">Glycoprotein</keyword>
<evidence type="ECO:0000256" key="11">
    <source>
        <dbReference type="PROSITE-ProRule" id="PRU10040"/>
    </source>
</evidence>
<dbReference type="InterPro" id="IPR000070">
    <property type="entry name" value="Pectinesterase_cat"/>
</dbReference>
<dbReference type="GO" id="GO:0030599">
    <property type="term" value="F:pectinesterase activity"/>
    <property type="evidence" value="ECO:0007669"/>
    <property type="project" value="UniProtKB-UniRule"/>
</dbReference>
<dbReference type="EC" id="3.1.1.11" evidence="4 12"/>
<accession>A0A9P0ZFP1</accession>
<feature type="chain" id="PRO_5040535343" description="Pectinesterase" evidence="12">
    <location>
        <begin position="18"/>
        <end position="354"/>
    </location>
</feature>
<evidence type="ECO:0000256" key="8">
    <source>
        <dbReference type="ARBA" id="ARBA00023180"/>
    </source>
</evidence>
<evidence type="ECO:0000256" key="4">
    <source>
        <dbReference type="ARBA" id="ARBA00013229"/>
    </source>
</evidence>
<evidence type="ECO:0000259" key="13">
    <source>
        <dbReference type="Pfam" id="PF01095"/>
    </source>
</evidence>
<keyword evidence="15" id="KW-1185">Reference proteome</keyword>
<evidence type="ECO:0000256" key="6">
    <source>
        <dbReference type="ARBA" id="ARBA00022801"/>
    </source>
</evidence>
<name>A0A9P0ZFP1_CUSEU</name>
<dbReference type="EMBL" id="CAMAPE010000038">
    <property type="protein sequence ID" value="CAH9099448.1"/>
    <property type="molecule type" value="Genomic_DNA"/>
</dbReference>
<dbReference type="Proteomes" id="UP001152484">
    <property type="component" value="Unassembled WGS sequence"/>
</dbReference>
<feature type="signal peptide" evidence="12">
    <location>
        <begin position="1"/>
        <end position="17"/>
    </location>
</feature>
<evidence type="ECO:0000256" key="7">
    <source>
        <dbReference type="ARBA" id="ARBA00023085"/>
    </source>
</evidence>
<dbReference type="InterPro" id="IPR012334">
    <property type="entry name" value="Pectin_lyas_fold"/>
</dbReference>
<dbReference type="AlphaFoldDB" id="A0A9P0ZFP1"/>
<comment type="pathway">
    <text evidence="2 12">Glycan metabolism; pectin degradation; 2-dehydro-3-deoxy-D-gluconate from pectin: step 1/5.</text>
</comment>
<dbReference type="Gene3D" id="2.160.20.10">
    <property type="entry name" value="Single-stranded right-handed beta-helix, Pectin lyase-like"/>
    <property type="match status" value="1"/>
</dbReference>
<dbReference type="PANTHER" id="PTHR31321:SF67">
    <property type="entry name" value="PECTINESTERASE"/>
    <property type="match status" value="1"/>
</dbReference>
<evidence type="ECO:0000256" key="9">
    <source>
        <dbReference type="ARBA" id="ARBA00047928"/>
    </source>
</evidence>
<organism evidence="14 15">
    <name type="scientific">Cuscuta europaea</name>
    <name type="common">European dodder</name>
    <dbReference type="NCBI Taxonomy" id="41803"/>
    <lineage>
        <taxon>Eukaryota</taxon>
        <taxon>Viridiplantae</taxon>
        <taxon>Streptophyta</taxon>
        <taxon>Embryophyta</taxon>
        <taxon>Tracheophyta</taxon>
        <taxon>Spermatophyta</taxon>
        <taxon>Magnoliopsida</taxon>
        <taxon>eudicotyledons</taxon>
        <taxon>Gunneridae</taxon>
        <taxon>Pentapetalae</taxon>
        <taxon>asterids</taxon>
        <taxon>lamiids</taxon>
        <taxon>Solanales</taxon>
        <taxon>Convolvulaceae</taxon>
        <taxon>Cuscuteae</taxon>
        <taxon>Cuscuta</taxon>
        <taxon>Cuscuta subgen. Cuscuta</taxon>
    </lineage>
</organism>
<dbReference type="GO" id="GO:0005576">
    <property type="term" value="C:extracellular region"/>
    <property type="evidence" value="ECO:0007669"/>
    <property type="project" value="UniProtKB-SubCell"/>
</dbReference>
<evidence type="ECO:0000256" key="1">
    <source>
        <dbReference type="ARBA" id="ARBA00004613"/>
    </source>
</evidence>
<reference evidence="14" key="1">
    <citation type="submission" date="2022-07" db="EMBL/GenBank/DDBJ databases">
        <authorList>
            <person name="Macas J."/>
            <person name="Novak P."/>
            <person name="Neumann P."/>
        </authorList>
    </citation>
    <scope>NUCLEOTIDE SEQUENCE</scope>
</reference>
<comment type="subcellular location">
    <subcellularLocation>
        <location evidence="1">Secreted</location>
    </subcellularLocation>
</comment>
<evidence type="ECO:0000313" key="14">
    <source>
        <dbReference type="EMBL" id="CAH9099448.1"/>
    </source>
</evidence>
<comment type="function">
    <text evidence="10">Acts in the modification of cell walls via demethylesterification of cell wall pectin.</text>
</comment>
<dbReference type="GO" id="GO:0045490">
    <property type="term" value="P:pectin catabolic process"/>
    <property type="evidence" value="ECO:0007669"/>
    <property type="project" value="UniProtKB-UniRule"/>
</dbReference>
<dbReference type="InterPro" id="IPR011050">
    <property type="entry name" value="Pectin_lyase_fold/virulence"/>
</dbReference>
<dbReference type="FunFam" id="2.160.20.10:FF:000013">
    <property type="entry name" value="Pectinesterase"/>
    <property type="match status" value="1"/>
</dbReference>
<keyword evidence="7 12" id="KW-0063">Aspartyl esterase</keyword>
<gene>
    <name evidence="14" type="ORF">CEURO_LOCUS14493</name>
</gene>
<evidence type="ECO:0000256" key="12">
    <source>
        <dbReference type="RuleBase" id="RU000589"/>
    </source>
</evidence>
<feature type="active site" evidence="11">
    <location>
        <position position="191"/>
    </location>
</feature>
<dbReference type="SUPFAM" id="SSF51126">
    <property type="entry name" value="Pectin lyase-like"/>
    <property type="match status" value="1"/>
</dbReference>
<dbReference type="Pfam" id="PF01095">
    <property type="entry name" value="Pectinesterase"/>
    <property type="match status" value="1"/>
</dbReference>
<comment type="catalytic activity">
    <reaction evidence="9 12">
        <text>[(1-&gt;4)-alpha-D-galacturonosyl methyl ester](n) + n H2O = [(1-&gt;4)-alpha-D-galacturonosyl](n) + n methanol + n H(+)</text>
        <dbReference type="Rhea" id="RHEA:22380"/>
        <dbReference type="Rhea" id="RHEA-COMP:14570"/>
        <dbReference type="Rhea" id="RHEA-COMP:14573"/>
        <dbReference type="ChEBI" id="CHEBI:15377"/>
        <dbReference type="ChEBI" id="CHEBI:15378"/>
        <dbReference type="ChEBI" id="CHEBI:17790"/>
        <dbReference type="ChEBI" id="CHEBI:140522"/>
        <dbReference type="ChEBI" id="CHEBI:140523"/>
        <dbReference type="EC" id="3.1.1.11"/>
    </reaction>
</comment>
<keyword evidence="6 12" id="KW-0378">Hydrolase</keyword>
<sequence>MSKNLPFLFLFLGLVNGGGNPPYSWFHYEDVYSPTPIVYVDQSGLKNFTTIQSAIDAIPSNNLHWICISIMPGIYREKVTIPSDKQYIYLKGAGMRRTIVVWDDSESLVESPTFTSNADNIKVEKLQFVNSYNYPLKSAASRRPLKPAVAAMINGDNTAFYKCGFAGVQDTLLDAQGRHYFKSCIIEGAIDFIFGAGQSLYKDCKIVVNIGSLGEGTTIGSVTAQGRSGATDSNAFVFKNCDVVGKGRALLGRAWRKYSTTIFINSFFSDIIVPEGWDAWNYKGSEKQLTYAEVNCNGPGSDTSKRVSWASQLSPKMVNHFIDIDFINNDRWLNKQPYYPGQRTLGGGQQGRSP</sequence>
<comment type="caution">
    <text evidence="14">The sequence shown here is derived from an EMBL/GenBank/DDBJ whole genome shotgun (WGS) entry which is preliminary data.</text>
</comment>
<evidence type="ECO:0000256" key="10">
    <source>
        <dbReference type="ARBA" id="ARBA00057335"/>
    </source>
</evidence>
<protein>
    <recommendedName>
        <fullName evidence="4 12">Pectinesterase</fullName>
        <ecNumber evidence="4 12">3.1.1.11</ecNumber>
    </recommendedName>
</protein>
<dbReference type="OrthoDB" id="2019149at2759"/>
<dbReference type="PANTHER" id="PTHR31321">
    <property type="entry name" value="ACYL-COA THIOESTER HYDROLASE YBHC-RELATED"/>
    <property type="match status" value="1"/>
</dbReference>
<comment type="similarity">
    <text evidence="3">Belongs to the pectinesterase family.</text>
</comment>
<keyword evidence="12" id="KW-0732">Signal</keyword>
<proteinExistence type="inferred from homology"/>
<dbReference type="GO" id="GO:0042545">
    <property type="term" value="P:cell wall modification"/>
    <property type="evidence" value="ECO:0007669"/>
    <property type="project" value="UniProtKB-UniRule"/>
</dbReference>
<dbReference type="InterPro" id="IPR033131">
    <property type="entry name" value="Pectinesterase_Asp_AS"/>
</dbReference>
<evidence type="ECO:0000256" key="3">
    <source>
        <dbReference type="ARBA" id="ARBA00008891"/>
    </source>
</evidence>
<keyword evidence="5" id="KW-0964">Secreted</keyword>
<evidence type="ECO:0000313" key="15">
    <source>
        <dbReference type="Proteomes" id="UP001152484"/>
    </source>
</evidence>